<dbReference type="SUPFAM" id="SSF48452">
    <property type="entry name" value="TPR-like"/>
    <property type="match status" value="1"/>
</dbReference>
<dbReference type="InterPro" id="IPR036249">
    <property type="entry name" value="Thioredoxin-like_sf"/>
</dbReference>
<dbReference type="RefSeq" id="WP_096422331.1">
    <property type="nucleotide sequence ID" value="NZ_AP017315.1"/>
</dbReference>
<proteinExistence type="predicted"/>
<evidence type="ECO:0000256" key="1">
    <source>
        <dbReference type="SAM" id="MobiDB-lite"/>
    </source>
</evidence>
<feature type="region of interest" description="Disordered" evidence="1">
    <location>
        <begin position="17"/>
        <end position="65"/>
    </location>
</feature>
<dbReference type="AlphaFoldDB" id="A0A0U5BAU1"/>
<dbReference type="Gene3D" id="3.40.30.10">
    <property type="entry name" value="Glutaredoxin"/>
    <property type="match status" value="1"/>
</dbReference>
<dbReference type="SUPFAM" id="SSF52833">
    <property type="entry name" value="Thioredoxin-like"/>
    <property type="match status" value="1"/>
</dbReference>
<dbReference type="Proteomes" id="UP000218965">
    <property type="component" value="Chromosome"/>
</dbReference>
<gene>
    <name evidence="2" type="ORF">MalAC0309_2019</name>
</gene>
<dbReference type="Gene3D" id="1.25.40.10">
    <property type="entry name" value="Tetratricopeptide repeat domain"/>
    <property type="match status" value="1"/>
</dbReference>
<evidence type="ECO:0000313" key="2">
    <source>
        <dbReference type="EMBL" id="BAU32864.1"/>
    </source>
</evidence>
<reference evidence="2 3" key="2">
    <citation type="submission" date="2016-01" db="EMBL/GenBank/DDBJ databases">
        <title>Microcella alkaliphila JAM AC0309 whole genome shotgun sequence.</title>
        <authorList>
            <person name="Kurata A."/>
            <person name="Hirose Y."/>
            <person name="Kishimoto N."/>
            <person name="Kobayashi T."/>
        </authorList>
    </citation>
    <scope>NUCLEOTIDE SEQUENCE [LARGE SCALE GENOMIC DNA]</scope>
    <source>
        <strain evidence="2 3">JAM AC0309</strain>
    </source>
</reference>
<dbReference type="OrthoDB" id="5181746at2"/>
<accession>A0A0U5BAU1</accession>
<name>A0A0U5BAU1_9MICO</name>
<organism evidence="2 3">
    <name type="scientific">Microcella alkaliphila</name>
    <dbReference type="NCBI Taxonomy" id="279828"/>
    <lineage>
        <taxon>Bacteria</taxon>
        <taxon>Bacillati</taxon>
        <taxon>Actinomycetota</taxon>
        <taxon>Actinomycetes</taxon>
        <taxon>Micrococcales</taxon>
        <taxon>Microbacteriaceae</taxon>
        <taxon>Microcella</taxon>
    </lineage>
</organism>
<dbReference type="InterPro" id="IPR011990">
    <property type="entry name" value="TPR-like_helical_dom_sf"/>
</dbReference>
<feature type="compositionally biased region" description="Low complexity" evidence="1">
    <location>
        <begin position="27"/>
        <end position="44"/>
    </location>
</feature>
<dbReference type="EMBL" id="AP017315">
    <property type="protein sequence ID" value="BAU32864.1"/>
    <property type="molecule type" value="Genomic_DNA"/>
</dbReference>
<protein>
    <submittedName>
        <fullName evidence="2">Thioredoxin</fullName>
    </submittedName>
</protein>
<evidence type="ECO:0000313" key="3">
    <source>
        <dbReference type="Proteomes" id="UP000218965"/>
    </source>
</evidence>
<dbReference type="Pfam" id="PF14561">
    <property type="entry name" value="TPR_20"/>
    <property type="match status" value="1"/>
</dbReference>
<reference evidence="3" key="1">
    <citation type="submission" date="2015-12" db="EMBL/GenBank/DDBJ databases">
        <authorList>
            <person name="Shamseldin A."/>
            <person name="Moawad H."/>
            <person name="Abd El-Rahim W.M."/>
            <person name="Sadowsky M.J."/>
        </authorList>
    </citation>
    <scope>NUCLEOTIDE SEQUENCE [LARGE SCALE GENOMIC DNA]</scope>
    <source>
        <strain evidence="3">JAM AC0309</strain>
    </source>
</reference>
<dbReference type="KEGG" id="malk:MalAC0309_2019"/>
<sequence length="336" mass="34253">MTDASLNPASLRGAVDLSSLVRQAQQPPAARPAAPAPSGASPGSPAGPGAPGSAPGGEGAAAPAVSAPIVSEADDQSFGHAVELSRTVPVIVEFYGGGIEPFLPAIVESYGGRLALITVDGNRSPQVAQAFQITQVPAVVALIGGRPVPLFVGMAAEDEVRGVFEQVLELAAQNGVTGTIGGATEPGAEGADAEPVEQPLPPLHQEAYDAVSRGDLDAAITAFETAIAQNPRDDDAVAGLAQVSLLKRLEGADAATIRSAAAEHPDSADAQLAIADLDVSGGHVEDAFARLLTVFPRLDADGKAAVRTRMLDYFQLVGADDPRVVTARRQLTNLLY</sequence>